<dbReference type="GO" id="GO:0005886">
    <property type="term" value="C:plasma membrane"/>
    <property type="evidence" value="ECO:0007669"/>
    <property type="project" value="TreeGrafter"/>
</dbReference>
<keyword evidence="2" id="KW-0547">Nucleotide-binding</keyword>
<dbReference type="PROSITE" id="PS50893">
    <property type="entry name" value="ABC_TRANSPORTER_2"/>
    <property type="match status" value="1"/>
</dbReference>
<evidence type="ECO:0000313" key="6">
    <source>
        <dbReference type="EMBL" id="AWI07884.1"/>
    </source>
</evidence>
<dbReference type="SMART" id="SM00382">
    <property type="entry name" value="AAA"/>
    <property type="match status" value="1"/>
</dbReference>
<proteinExistence type="inferred from homology"/>
<evidence type="ECO:0000313" key="7">
    <source>
        <dbReference type="Proteomes" id="UP000244896"/>
    </source>
</evidence>
<dbReference type="GO" id="GO:0005524">
    <property type="term" value="F:ATP binding"/>
    <property type="evidence" value="ECO:0007669"/>
    <property type="project" value="UniProtKB-KW"/>
</dbReference>
<dbReference type="SUPFAM" id="SSF52540">
    <property type="entry name" value="P-loop containing nucleoside triphosphate hydrolases"/>
    <property type="match status" value="1"/>
</dbReference>
<dbReference type="GO" id="GO:0016887">
    <property type="term" value="F:ATP hydrolysis activity"/>
    <property type="evidence" value="ECO:0007669"/>
    <property type="project" value="InterPro"/>
</dbReference>
<dbReference type="PANTHER" id="PTHR24220">
    <property type="entry name" value="IMPORT ATP-BINDING PROTEIN"/>
    <property type="match status" value="1"/>
</dbReference>
<dbReference type="InterPro" id="IPR027417">
    <property type="entry name" value="P-loop_NTPase"/>
</dbReference>
<dbReference type="Proteomes" id="UP000244896">
    <property type="component" value="Chromosome"/>
</dbReference>
<dbReference type="KEGG" id="elut:CKA38_00180"/>
<keyword evidence="3 6" id="KW-0067">ATP-binding</keyword>
<evidence type="ECO:0000256" key="4">
    <source>
        <dbReference type="ARBA" id="ARBA00038388"/>
    </source>
</evidence>
<feature type="domain" description="ABC transporter" evidence="5">
    <location>
        <begin position="5"/>
        <end position="245"/>
    </location>
</feature>
<dbReference type="AlphaFoldDB" id="A0A2U8DZJ4"/>
<comment type="similarity">
    <text evidence="4">Belongs to the ABC transporter superfamily. Macrolide exporter (TC 3.A.1.122) family.</text>
</comment>
<dbReference type="FunFam" id="3.40.50.300:FF:000032">
    <property type="entry name" value="Export ABC transporter ATP-binding protein"/>
    <property type="match status" value="1"/>
</dbReference>
<evidence type="ECO:0000256" key="3">
    <source>
        <dbReference type="ARBA" id="ARBA00022840"/>
    </source>
</evidence>
<dbReference type="InterPro" id="IPR003439">
    <property type="entry name" value="ABC_transporter-like_ATP-bd"/>
</dbReference>
<evidence type="ECO:0000256" key="1">
    <source>
        <dbReference type="ARBA" id="ARBA00022448"/>
    </source>
</evidence>
<gene>
    <name evidence="6" type="ORF">CKA38_00180</name>
</gene>
<dbReference type="Pfam" id="PF00005">
    <property type="entry name" value="ABC_tran"/>
    <property type="match status" value="1"/>
</dbReference>
<dbReference type="Gene3D" id="3.40.50.300">
    <property type="entry name" value="P-loop containing nucleotide triphosphate hydrolases"/>
    <property type="match status" value="1"/>
</dbReference>
<organism evidence="6 7">
    <name type="scientific">Ereboglobus luteus</name>
    <dbReference type="NCBI Taxonomy" id="1796921"/>
    <lineage>
        <taxon>Bacteria</taxon>
        <taxon>Pseudomonadati</taxon>
        <taxon>Verrucomicrobiota</taxon>
        <taxon>Opitutia</taxon>
        <taxon>Opitutales</taxon>
        <taxon>Opitutaceae</taxon>
        <taxon>Ereboglobus</taxon>
    </lineage>
</organism>
<keyword evidence="7" id="KW-1185">Reference proteome</keyword>
<name>A0A2U8DZJ4_9BACT</name>
<keyword evidence="1" id="KW-0813">Transport</keyword>
<dbReference type="PANTHER" id="PTHR24220:SF86">
    <property type="entry name" value="ABC TRANSPORTER ABCH.1"/>
    <property type="match status" value="1"/>
</dbReference>
<dbReference type="InterPro" id="IPR017871">
    <property type="entry name" value="ABC_transporter-like_CS"/>
</dbReference>
<accession>A0A2U8DZJ4</accession>
<dbReference type="GO" id="GO:0022857">
    <property type="term" value="F:transmembrane transporter activity"/>
    <property type="evidence" value="ECO:0007669"/>
    <property type="project" value="TreeGrafter"/>
</dbReference>
<dbReference type="InterPro" id="IPR003593">
    <property type="entry name" value="AAA+_ATPase"/>
</dbReference>
<reference evidence="6 7" key="1">
    <citation type="journal article" date="2018" name="Syst. Appl. Microbiol.">
        <title>Ereboglobus luteus gen. nov. sp. nov. from cockroach guts, and new insights into the oxygen relationship of the genera Opitutus and Didymococcus (Verrucomicrobia: Opitutaceae).</title>
        <authorList>
            <person name="Tegtmeier D."/>
            <person name="Belitz A."/>
            <person name="Radek R."/>
            <person name="Heimerl T."/>
            <person name="Brune A."/>
        </authorList>
    </citation>
    <scope>NUCLEOTIDE SEQUENCE [LARGE SCALE GENOMIC DNA]</scope>
    <source>
        <strain evidence="6 7">Ho45</strain>
    </source>
</reference>
<dbReference type="PROSITE" id="PS00211">
    <property type="entry name" value="ABC_TRANSPORTER_1"/>
    <property type="match status" value="1"/>
</dbReference>
<dbReference type="RefSeq" id="WP_108823692.1">
    <property type="nucleotide sequence ID" value="NZ_CP023004.1"/>
</dbReference>
<dbReference type="EMBL" id="CP023004">
    <property type="protein sequence ID" value="AWI07884.1"/>
    <property type="molecule type" value="Genomic_DNA"/>
</dbReference>
<dbReference type="CDD" id="cd03255">
    <property type="entry name" value="ABC_MJ0796_LolCDE_FtsE"/>
    <property type="match status" value="1"/>
</dbReference>
<evidence type="ECO:0000256" key="2">
    <source>
        <dbReference type="ARBA" id="ARBA00022741"/>
    </source>
</evidence>
<dbReference type="GO" id="GO:0098796">
    <property type="term" value="C:membrane protein complex"/>
    <property type="evidence" value="ECO:0007669"/>
    <property type="project" value="UniProtKB-ARBA"/>
</dbReference>
<protein>
    <submittedName>
        <fullName evidence="6">Macrolide ABC transporter ATP-binding protein</fullName>
    </submittedName>
</protein>
<dbReference type="InterPro" id="IPR015854">
    <property type="entry name" value="ABC_transpr_LolD-like"/>
</dbReference>
<evidence type="ECO:0000259" key="5">
    <source>
        <dbReference type="PROSITE" id="PS50893"/>
    </source>
</evidence>
<dbReference type="OrthoDB" id="9802264at2"/>
<sequence length="255" mass="28236">MQPVVKLIDIRKTYTTGEIAVHAVRGVTLDIYPGEFVALMGASGSGKSTLMNTLGCLDRPTSGEYYLDGVNVANLDRDDRADIRNHKLGFVFQGFNLLARTSAVENVELPMLYQRNRTSSKEMRQRAMEALEIVGLAQRADHHPSQLSGGQQQRVAIARALVNRPQVILADEPTGNLDTKTSVEVMGVFQKLNDQGITILMVTHELDIARYCKRNLILRDGKLVSDVQVETRMNSEAELRKLAEAEAQAKLTGDE</sequence>
<dbReference type="InterPro" id="IPR017911">
    <property type="entry name" value="MacB-like_ATP-bd"/>
</dbReference>